<dbReference type="Proteomes" id="UP001359485">
    <property type="component" value="Unassembled WGS sequence"/>
</dbReference>
<gene>
    <name evidence="1" type="ORF">RUM44_010251</name>
</gene>
<keyword evidence="2" id="KW-1185">Reference proteome</keyword>
<accession>A0ABR1AV07</accession>
<name>A0ABR1AV07_POLSC</name>
<evidence type="ECO:0000313" key="2">
    <source>
        <dbReference type="Proteomes" id="UP001359485"/>
    </source>
</evidence>
<proteinExistence type="predicted"/>
<comment type="caution">
    <text evidence="1">The sequence shown here is derived from an EMBL/GenBank/DDBJ whole genome shotgun (WGS) entry which is preliminary data.</text>
</comment>
<reference evidence="1 2" key="1">
    <citation type="submission" date="2023-09" db="EMBL/GenBank/DDBJ databases">
        <title>Genomes of two closely related lineages of the louse Polyplax serrata with different host specificities.</title>
        <authorList>
            <person name="Martinu J."/>
            <person name="Tarabai H."/>
            <person name="Stefka J."/>
            <person name="Hypsa V."/>
        </authorList>
    </citation>
    <scope>NUCLEOTIDE SEQUENCE [LARGE SCALE GENOMIC DNA]</scope>
    <source>
        <strain evidence="1">98ZLc_SE</strain>
    </source>
</reference>
<dbReference type="EMBL" id="JAWJWF010000045">
    <property type="protein sequence ID" value="KAK6627772.1"/>
    <property type="molecule type" value="Genomic_DNA"/>
</dbReference>
<organism evidence="1 2">
    <name type="scientific">Polyplax serrata</name>
    <name type="common">Common mouse louse</name>
    <dbReference type="NCBI Taxonomy" id="468196"/>
    <lineage>
        <taxon>Eukaryota</taxon>
        <taxon>Metazoa</taxon>
        <taxon>Ecdysozoa</taxon>
        <taxon>Arthropoda</taxon>
        <taxon>Hexapoda</taxon>
        <taxon>Insecta</taxon>
        <taxon>Pterygota</taxon>
        <taxon>Neoptera</taxon>
        <taxon>Paraneoptera</taxon>
        <taxon>Psocodea</taxon>
        <taxon>Troctomorpha</taxon>
        <taxon>Phthiraptera</taxon>
        <taxon>Anoplura</taxon>
        <taxon>Polyplacidae</taxon>
        <taxon>Polyplax</taxon>
    </lineage>
</organism>
<sequence length="112" mass="12501">MDVDAPPGWVPIIRATALLPSDMHPKIKCAILHWDESSGRQTGWAIRGSPSTYVEKNGSGRRKMAGMELAVMGGEWGKGWKSGKEKRGKETTEIVEKMKLEETMSRRVMKSK</sequence>
<protein>
    <submittedName>
        <fullName evidence="1">Uncharacterized protein</fullName>
    </submittedName>
</protein>
<evidence type="ECO:0000313" key="1">
    <source>
        <dbReference type="EMBL" id="KAK6627772.1"/>
    </source>
</evidence>